<evidence type="ECO:0000313" key="1">
    <source>
        <dbReference type="EMBL" id="KKZ10287.1"/>
    </source>
</evidence>
<dbReference type="EMBL" id="JYFQ01000190">
    <property type="protein sequence ID" value="KKZ10287.1"/>
    <property type="molecule type" value="Genomic_DNA"/>
</dbReference>
<comment type="caution">
    <text evidence="1">The sequence shown here is derived from an EMBL/GenBank/DDBJ whole genome shotgun (WGS) entry which is preliminary data.</text>
</comment>
<organism evidence="1 2">
    <name type="scientific">Candidatus Synechococcus spongiarum 15L</name>
    <dbReference type="NCBI Taxonomy" id="1608419"/>
    <lineage>
        <taxon>Bacteria</taxon>
        <taxon>Bacillati</taxon>
        <taxon>Cyanobacteriota</taxon>
        <taxon>Cyanophyceae</taxon>
        <taxon>Synechococcales</taxon>
        <taxon>Synechococcaceae</taxon>
        <taxon>Synechococcus</taxon>
    </lineage>
</organism>
<proteinExistence type="predicted"/>
<dbReference type="Proteomes" id="UP000035037">
    <property type="component" value="Unassembled WGS sequence"/>
</dbReference>
<reference evidence="1 2" key="2">
    <citation type="submission" date="2015-05" db="EMBL/GenBank/DDBJ databases">
        <title>Lifestyle Evolution in Cyanobacterial Symbionts of Sponges.</title>
        <authorList>
            <person name="Burgsdorf I."/>
            <person name="Slaby B.M."/>
            <person name="Handley K.M."/>
            <person name="Haber M."/>
            <person name="Blom J."/>
            <person name="Marshall C.W."/>
            <person name="Gilbert J.A."/>
            <person name="Hentschel U."/>
            <person name="Steindler L."/>
        </authorList>
    </citation>
    <scope>NUCLEOTIDE SEQUENCE [LARGE SCALE GENOMIC DNA]</scope>
    <source>
        <strain evidence="1">15L</strain>
    </source>
</reference>
<sequence length="465" mass="53005">MLKFNAMTTMHSQTLFELSKEALRQLRDDQLEELVFRLAEAEVKAKGGPISAVRGAGSSDAADGGVDVRVNVPSTTGFQSDFLPCANVIFQVKKHTMPPGKIKAEMCPRGHLRPSIADQANGAYILVSLEDDCSDSMFQSRRKAMKKALADHPNQHAIQLDFYDRSKLHQWLRQHSSVTVWLRNISRWSHPPANNLLDSIRTTQIEPDAQKDLKNFCDSAFSRWQGLIKDLPEKAPQRYLHGFYEMGFALQDATIVDSLNTLKQRLAVDRRIRTTGWSPFLELPGLQPSYASGQEIIEAWLGQPRSNMFMERIAFSTFWRVSRDGKLYTLTGYKEDDPSSRFYGLTPGQDIEIGQPVWRVGEAAYFVERFCAEFPEVENVLIYLKFSGLEGRKLTSTNNSIWMLDEEINRTPESIELKDSVSVRELQNNMVEVIHKLLKPLYETFGFFQLDLNRVDETLSSLRRG</sequence>
<gene>
    <name evidence="1" type="ORF">TQ37_08925</name>
</gene>
<protein>
    <submittedName>
        <fullName evidence="1">Uncharacterized protein</fullName>
    </submittedName>
</protein>
<dbReference type="AlphaFoldDB" id="A0A0G8ARZ8"/>
<reference evidence="1 2" key="1">
    <citation type="submission" date="2015-02" db="EMBL/GenBank/DDBJ databases">
        <authorList>
            <person name="Slaby B."/>
            <person name="Hentschel U."/>
        </authorList>
    </citation>
    <scope>NUCLEOTIDE SEQUENCE [LARGE SCALE GENOMIC DNA]</scope>
    <source>
        <strain evidence="1">15L</strain>
    </source>
</reference>
<dbReference type="PATRIC" id="fig|1608419.3.peg.1028"/>
<accession>A0A0G8ARZ8</accession>
<evidence type="ECO:0000313" key="2">
    <source>
        <dbReference type="Proteomes" id="UP000035037"/>
    </source>
</evidence>
<name>A0A0G8ARZ8_9SYNE</name>